<feature type="domain" description="RRM" evidence="6">
    <location>
        <begin position="127"/>
        <end position="202"/>
    </location>
</feature>
<dbReference type="PANTHER" id="PTHR15592">
    <property type="entry name" value="MATRIN 3/NUCLEAR PROTEIN 220-RELATED"/>
    <property type="match status" value="1"/>
</dbReference>
<dbReference type="GO" id="GO:0006397">
    <property type="term" value="P:mRNA processing"/>
    <property type="evidence" value="ECO:0007669"/>
    <property type="project" value="InterPro"/>
</dbReference>
<dbReference type="Pfam" id="PF13893">
    <property type="entry name" value="RRM_5"/>
    <property type="match status" value="1"/>
</dbReference>
<keyword evidence="7" id="KW-1185">Reference proteome</keyword>
<keyword evidence="1" id="KW-0597">Phosphoprotein</keyword>
<proteinExistence type="predicted"/>
<feature type="compositionally biased region" description="Pro residues" evidence="5">
    <location>
        <begin position="244"/>
        <end position="256"/>
    </location>
</feature>
<sequence length="542" mass="60148">MADESNGNIEEGSDQQSFKRFKKDDNIDPTNPDPSIVVHVRNLNSKATEADLIEALSHFGSIAYATCMPNKRMALVEFEDIESAKNCVTYAQSNQIYVAGQPALFNFSTSKMIQRIGLECEKPSCVVVLSIYNAAYPISVDIIYQICKPHGEVQRVAILRRNMLQALVEFATIEQARKAKHALNGADIYSGCCTVKIEFARSDHVKITRNDQDQFDFTVSGGSLYEKSGPNRQGLLGPAGTNGPPQPPLQPVPPPQNMYGSGSNYDNYAPPPSGHGGGPGMYNEYENDYGYQSGGGYPPQQPFGGRMMGGGYGGPPHHSMNRNYDGDGGYNDSCVVMVYGIDQEKWNCDKLFNLLCVYGNVFRIKFMKSKPDTAMVQMGSPDQVQCAIDNLHHVTIYDQQLALRFSRQPTLHDIRDPFDLLDGQPSFKDFTHSRNNRFLTPETASRNRIVYPTNCLHWFNAPSTMTEEKMKEILSANGAPAPTKVVIFPVKSERSSSGVAIFETTEQAMEAMMLNNHTAVDSPIGKLPYIVKLAFSMEKERY</sequence>
<organism evidence="7 8">
    <name type="scientific">Romanomermis culicivorax</name>
    <name type="common">Nematode worm</name>
    <dbReference type="NCBI Taxonomy" id="13658"/>
    <lineage>
        <taxon>Eukaryota</taxon>
        <taxon>Metazoa</taxon>
        <taxon>Ecdysozoa</taxon>
        <taxon>Nematoda</taxon>
        <taxon>Enoplea</taxon>
        <taxon>Dorylaimia</taxon>
        <taxon>Mermithida</taxon>
        <taxon>Mermithoidea</taxon>
        <taxon>Mermithidae</taxon>
        <taxon>Romanomermis</taxon>
    </lineage>
</organism>
<reference evidence="8" key="1">
    <citation type="submission" date="2022-11" db="UniProtKB">
        <authorList>
            <consortium name="WormBaseParasite"/>
        </authorList>
    </citation>
    <scope>IDENTIFICATION</scope>
</reference>
<feature type="compositionally biased region" description="Polar residues" evidence="5">
    <location>
        <begin position="1"/>
        <end position="18"/>
    </location>
</feature>
<dbReference type="InterPro" id="IPR035979">
    <property type="entry name" value="RBD_domain_sf"/>
</dbReference>
<keyword evidence="3 4" id="KW-0694">RNA-binding</keyword>
<name>A0A915L1A5_ROMCU</name>
<feature type="region of interest" description="Disordered" evidence="5">
    <location>
        <begin position="1"/>
        <end position="34"/>
    </location>
</feature>
<dbReference type="InterPro" id="IPR021790">
    <property type="entry name" value="PTBP1-like_RRM2"/>
</dbReference>
<dbReference type="SMART" id="SM00360">
    <property type="entry name" value="RRM"/>
    <property type="match status" value="3"/>
</dbReference>
<dbReference type="AlphaFoldDB" id="A0A915L1A5"/>
<keyword evidence="2" id="KW-0677">Repeat</keyword>
<dbReference type="InterPro" id="IPR000504">
    <property type="entry name" value="RRM_dom"/>
</dbReference>
<dbReference type="WBParaSite" id="nRc.2.0.1.t44261-RA">
    <property type="protein sequence ID" value="nRc.2.0.1.t44261-RA"/>
    <property type="gene ID" value="nRc.2.0.1.g44261"/>
</dbReference>
<dbReference type="InterPro" id="IPR055204">
    <property type="entry name" value="HNRNPL_RRM"/>
</dbReference>
<dbReference type="CDD" id="cd12427">
    <property type="entry name" value="RRM4_hnRNPL_like"/>
    <property type="match status" value="1"/>
</dbReference>
<dbReference type="Proteomes" id="UP000887565">
    <property type="component" value="Unplaced"/>
</dbReference>
<evidence type="ECO:0000313" key="8">
    <source>
        <dbReference type="WBParaSite" id="nRc.2.0.1.t44261-RA"/>
    </source>
</evidence>
<dbReference type="SUPFAM" id="SSF54928">
    <property type="entry name" value="RNA-binding domain, RBD"/>
    <property type="match status" value="3"/>
</dbReference>
<dbReference type="NCBIfam" id="TIGR01649">
    <property type="entry name" value="hnRNP-L_PTB"/>
    <property type="match status" value="1"/>
</dbReference>
<protein>
    <submittedName>
        <fullName evidence="8">RRM domain-containing protein</fullName>
    </submittedName>
</protein>
<evidence type="ECO:0000256" key="3">
    <source>
        <dbReference type="ARBA" id="ARBA00022884"/>
    </source>
</evidence>
<accession>A0A915L1A5</accession>
<dbReference type="GO" id="GO:0003723">
    <property type="term" value="F:RNA binding"/>
    <property type="evidence" value="ECO:0007669"/>
    <property type="project" value="UniProtKB-UniRule"/>
</dbReference>
<dbReference type="Pfam" id="PF00076">
    <property type="entry name" value="RRM_1"/>
    <property type="match status" value="1"/>
</dbReference>
<evidence type="ECO:0000256" key="4">
    <source>
        <dbReference type="PROSITE-ProRule" id="PRU00176"/>
    </source>
</evidence>
<feature type="domain" description="RRM" evidence="6">
    <location>
        <begin position="36"/>
        <end position="110"/>
    </location>
</feature>
<dbReference type="CDD" id="cd12424">
    <property type="entry name" value="RRM3_hnRNPL_like"/>
    <property type="match status" value="1"/>
</dbReference>
<evidence type="ECO:0000259" key="6">
    <source>
        <dbReference type="PROSITE" id="PS50102"/>
    </source>
</evidence>
<dbReference type="InterPro" id="IPR012677">
    <property type="entry name" value="Nucleotide-bd_a/b_plait_sf"/>
</dbReference>
<evidence type="ECO:0000256" key="1">
    <source>
        <dbReference type="ARBA" id="ARBA00022553"/>
    </source>
</evidence>
<feature type="region of interest" description="Disordered" evidence="5">
    <location>
        <begin position="221"/>
        <end position="279"/>
    </location>
</feature>
<dbReference type="OMA" id="VYNAQYP"/>
<evidence type="ECO:0000256" key="2">
    <source>
        <dbReference type="ARBA" id="ARBA00022737"/>
    </source>
</evidence>
<dbReference type="Pfam" id="PF11835">
    <property type="entry name" value="RRM_8"/>
    <property type="match status" value="1"/>
</dbReference>
<dbReference type="InterPro" id="IPR006536">
    <property type="entry name" value="HnRNP-L/PTB"/>
</dbReference>
<dbReference type="GO" id="GO:0005634">
    <property type="term" value="C:nucleus"/>
    <property type="evidence" value="ECO:0007669"/>
    <property type="project" value="InterPro"/>
</dbReference>
<dbReference type="CDD" id="cd12689">
    <property type="entry name" value="RRM1_hnRNPL_like"/>
    <property type="match status" value="1"/>
</dbReference>
<dbReference type="Gene3D" id="3.30.70.330">
    <property type="match status" value="4"/>
</dbReference>
<dbReference type="PROSITE" id="PS50102">
    <property type="entry name" value="RRM"/>
    <property type="match status" value="2"/>
</dbReference>
<dbReference type="Pfam" id="PF22976">
    <property type="entry name" value="RRM_10"/>
    <property type="match status" value="1"/>
</dbReference>
<evidence type="ECO:0000256" key="5">
    <source>
        <dbReference type="SAM" id="MobiDB-lite"/>
    </source>
</evidence>
<evidence type="ECO:0000313" key="7">
    <source>
        <dbReference type="Proteomes" id="UP000887565"/>
    </source>
</evidence>